<dbReference type="Pfam" id="PF00079">
    <property type="entry name" value="Serpin"/>
    <property type="match status" value="1"/>
</dbReference>
<comment type="caution">
    <text evidence="4">The sequence shown here is derived from an EMBL/GenBank/DDBJ whole genome shotgun (WGS) entry which is preliminary data.</text>
</comment>
<organism evidence="4 5">
    <name type="scientific">Hevea brasiliensis</name>
    <name type="common">Para rubber tree</name>
    <name type="synonym">Siphonia brasiliensis</name>
    <dbReference type="NCBI Taxonomy" id="3981"/>
    <lineage>
        <taxon>Eukaryota</taxon>
        <taxon>Viridiplantae</taxon>
        <taxon>Streptophyta</taxon>
        <taxon>Embryophyta</taxon>
        <taxon>Tracheophyta</taxon>
        <taxon>Spermatophyta</taxon>
        <taxon>Magnoliopsida</taxon>
        <taxon>eudicotyledons</taxon>
        <taxon>Gunneridae</taxon>
        <taxon>Pentapetalae</taxon>
        <taxon>rosids</taxon>
        <taxon>fabids</taxon>
        <taxon>Malpighiales</taxon>
        <taxon>Euphorbiaceae</taxon>
        <taxon>Crotonoideae</taxon>
        <taxon>Micrandreae</taxon>
        <taxon>Hevea</taxon>
    </lineage>
</organism>
<dbReference type="InterPro" id="IPR000215">
    <property type="entry name" value="Serpin_fam"/>
</dbReference>
<dbReference type="Gene3D" id="2.10.310.10">
    <property type="entry name" value="Serpins superfamily"/>
    <property type="match status" value="1"/>
</dbReference>
<name>A0ABQ9LFX6_HEVBR</name>
<protein>
    <recommendedName>
        <fullName evidence="3">Serpin domain-containing protein</fullName>
    </recommendedName>
</protein>
<dbReference type="Gene3D" id="2.30.39.10">
    <property type="entry name" value="Alpha-1-antitrypsin, domain 1"/>
    <property type="match status" value="1"/>
</dbReference>
<evidence type="ECO:0000313" key="5">
    <source>
        <dbReference type="Proteomes" id="UP001174677"/>
    </source>
</evidence>
<dbReference type="Gene3D" id="6.20.40.10">
    <property type="match status" value="1"/>
</dbReference>
<sequence>MDVKESIKNQTDVALGLSMHVLTIQPKDRNAVFSPLSVQVLLTLIAAGSKGTTLEQLLAFLKSKATEELCSFSSEIVSNILADGSANGGPCLSFASGAWIDKSLTFKTSFKKIADKIKAASNHVDFRIKFDASDTEDRDFYLCDGSTVRVPFMTSKKKNQLIRRFKDKGFKVLGLPYAQGEDKRKFSMYLFLPDAKDGLPALLEQITSESGFLDSHLPHGHAYMIPHDLRIPKFKISFGLEVSNVLKGLGLVLPFSGDEADFTDMVESSAGEHLFVSSIWHKSFIEVNEQSAASDGNEIRTRNLMVDFVADHPFLFVVREDTTGAVLFIGQVVNPLQF</sequence>
<comment type="similarity">
    <text evidence="1 2">Belongs to the serpin family.</text>
</comment>
<dbReference type="PANTHER" id="PTHR11461">
    <property type="entry name" value="SERINE PROTEASE INHIBITOR, SERPIN"/>
    <property type="match status" value="1"/>
</dbReference>
<evidence type="ECO:0000259" key="3">
    <source>
        <dbReference type="SMART" id="SM00093"/>
    </source>
</evidence>
<dbReference type="CDD" id="cd02043">
    <property type="entry name" value="serpinP_plants"/>
    <property type="match status" value="1"/>
</dbReference>
<dbReference type="InterPro" id="IPR042185">
    <property type="entry name" value="Serpin_sf_2"/>
</dbReference>
<feature type="domain" description="Serpin" evidence="3">
    <location>
        <begin position="15"/>
        <end position="335"/>
    </location>
</feature>
<evidence type="ECO:0000256" key="1">
    <source>
        <dbReference type="ARBA" id="ARBA00009500"/>
    </source>
</evidence>
<proteinExistence type="inferred from homology"/>
<keyword evidence="5" id="KW-1185">Reference proteome</keyword>
<dbReference type="SMART" id="SM00093">
    <property type="entry name" value="SERPIN"/>
    <property type="match status" value="1"/>
</dbReference>
<dbReference type="InterPro" id="IPR023795">
    <property type="entry name" value="Serpin_CS"/>
</dbReference>
<evidence type="ECO:0000256" key="2">
    <source>
        <dbReference type="RuleBase" id="RU000411"/>
    </source>
</evidence>
<dbReference type="Proteomes" id="UP001174677">
    <property type="component" value="Chromosome 12"/>
</dbReference>
<dbReference type="SUPFAM" id="SSF56574">
    <property type="entry name" value="Serpins"/>
    <property type="match status" value="1"/>
</dbReference>
<dbReference type="InterPro" id="IPR023796">
    <property type="entry name" value="Serpin_dom"/>
</dbReference>
<dbReference type="Gene3D" id="3.30.497.10">
    <property type="entry name" value="Antithrombin, subunit I, domain 2"/>
    <property type="match status" value="1"/>
</dbReference>
<dbReference type="InterPro" id="IPR036186">
    <property type="entry name" value="Serpin_sf"/>
</dbReference>
<gene>
    <name evidence="4" type="ORF">P3X46_020959</name>
</gene>
<evidence type="ECO:0000313" key="4">
    <source>
        <dbReference type="EMBL" id="KAJ9166175.1"/>
    </source>
</evidence>
<dbReference type="InterPro" id="IPR042178">
    <property type="entry name" value="Serpin_sf_1"/>
</dbReference>
<dbReference type="PANTHER" id="PTHR11461:SF211">
    <property type="entry name" value="GH10112P-RELATED"/>
    <property type="match status" value="1"/>
</dbReference>
<dbReference type="PROSITE" id="PS00284">
    <property type="entry name" value="SERPIN"/>
    <property type="match status" value="1"/>
</dbReference>
<accession>A0ABQ9LFX6</accession>
<dbReference type="EMBL" id="JARPOI010000012">
    <property type="protein sequence ID" value="KAJ9166175.1"/>
    <property type="molecule type" value="Genomic_DNA"/>
</dbReference>
<reference evidence="4 5" key="1">
    <citation type="journal article" date="2023" name="Plant Biotechnol. J.">
        <title>Chromosome-level wild Hevea brasiliensis genome provides new tools for genomic-assisted breeding and valuable loci to elevate rubber yield.</title>
        <authorList>
            <person name="Cheng H."/>
            <person name="Song X."/>
            <person name="Hu Y."/>
            <person name="Wu T."/>
            <person name="Yang Q."/>
            <person name="An Z."/>
            <person name="Feng S."/>
            <person name="Deng Z."/>
            <person name="Wu W."/>
            <person name="Zeng X."/>
            <person name="Tu M."/>
            <person name="Wang X."/>
            <person name="Huang H."/>
        </authorList>
    </citation>
    <scope>NUCLEOTIDE SEQUENCE [LARGE SCALE GENOMIC DNA]</scope>
    <source>
        <strain evidence="4">MT/VB/25A 57/8</strain>
    </source>
</reference>